<reference evidence="2 3" key="2">
    <citation type="submission" date="2019-09" db="EMBL/GenBank/DDBJ databases">
        <authorList>
            <person name="Jin C."/>
        </authorList>
    </citation>
    <scope>NUCLEOTIDE SEQUENCE [LARGE SCALE GENOMIC DNA]</scope>
    <source>
        <strain evidence="2 3">BN140078</strain>
    </source>
</reference>
<keyword evidence="3" id="KW-1185">Reference proteome</keyword>
<dbReference type="InterPro" id="IPR016024">
    <property type="entry name" value="ARM-type_fold"/>
</dbReference>
<comment type="caution">
    <text evidence="2">The sequence shown here is derived from an EMBL/GenBank/DDBJ whole genome shotgun (WGS) entry which is preliminary data.</text>
</comment>
<dbReference type="InterPro" id="IPR000357">
    <property type="entry name" value="HEAT"/>
</dbReference>
<protein>
    <submittedName>
        <fullName evidence="2">DNA alkylation repair protein</fullName>
    </submittedName>
</protein>
<dbReference type="RefSeq" id="WP_149836113.1">
    <property type="nucleotide sequence ID" value="NZ_VUOC01000001.1"/>
</dbReference>
<evidence type="ECO:0000256" key="1">
    <source>
        <dbReference type="ARBA" id="ARBA00022737"/>
    </source>
</evidence>
<dbReference type="Pfam" id="PF02985">
    <property type="entry name" value="HEAT"/>
    <property type="match status" value="1"/>
</dbReference>
<name>A0A5B2W2I9_9BACT</name>
<dbReference type="SUPFAM" id="SSF48371">
    <property type="entry name" value="ARM repeat"/>
    <property type="match status" value="1"/>
</dbReference>
<dbReference type="AlphaFoldDB" id="A0A5B2W2I9"/>
<sequence>MSNLLKDIYSPAFYGRLSATLTETVPGFDKKRFIARIFDHGFADKALKERMYHTSQVLHEFLPDDFPKAAKLLAKIIAQLRKDKVAEDGLAYMFLPDYVERYGLQHFDSAIPSLELITQFVSCEFAVRPFILQYGSRMMDVFLQWSLHNNYKVRRLASEGSRPRLPWAMAIPALKKDPAPVLPILENLKNDPSEWVRRSVANNLNDIAKDHPAIVMDIARRWKGISKETDAIIKHGCRTLLKQGHTEVLAHYGLNGSHASITGFKVITPRVAIGDSLSFSFTVRNDDKAAQTIRLEYGIYYNKSKGQLARKVFKISERLLQPGEQVQIVKKQSFKIITTRVFYPGAHQVSVIVNGEEKGVKEFELVEG</sequence>
<accession>A0A5B2W2I9</accession>
<dbReference type="InterPro" id="IPR021133">
    <property type="entry name" value="HEAT_type_2"/>
</dbReference>
<proteinExistence type="predicted"/>
<reference evidence="2 3" key="1">
    <citation type="submission" date="2019-09" db="EMBL/GenBank/DDBJ databases">
        <title>Chitinophaga ginsengihumi sp. nov., isolated from soil of ginseng rhizosphere.</title>
        <authorList>
            <person name="Lee J."/>
        </authorList>
    </citation>
    <scope>NUCLEOTIDE SEQUENCE [LARGE SCALE GENOMIC DNA]</scope>
    <source>
        <strain evidence="2 3">BN140078</strain>
    </source>
</reference>
<dbReference type="EMBL" id="VUOC01000001">
    <property type="protein sequence ID" value="KAA2244716.1"/>
    <property type="molecule type" value="Genomic_DNA"/>
</dbReference>
<keyword evidence="1" id="KW-0677">Repeat</keyword>
<dbReference type="Proteomes" id="UP000324611">
    <property type="component" value="Unassembled WGS sequence"/>
</dbReference>
<gene>
    <name evidence="2" type="ORF">F0L74_01715</name>
</gene>
<evidence type="ECO:0000313" key="3">
    <source>
        <dbReference type="Proteomes" id="UP000324611"/>
    </source>
</evidence>
<dbReference type="PROSITE" id="PS50077">
    <property type="entry name" value="HEAT_REPEAT"/>
    <property type="match status" value="1"/>
</dbReference>
<dbReference type="Gene3D" id="1.25.40.290">
    <property type="entry name" value="ARM repeat domains"/>
    <property type="match status" value="1"/>
</dbReference>
<organism evidence="2 3">
    <name type="scientific">Chitinophaga agrisoli</name>
    <dbReference type="NCBI Taxonomy" id="2607653"/>
    <lineage>
        <taxon>Bacteria</taxon>
        <taxon>Pseudomonadati</taxon>
        <taxon>Bacteroidota</taxon>
        <taxon>Chitinophagia</taxon>
        <taxon>Chitinophagales</taxon>
        <taxon>Chitinophagaceae</taxon>
        <taxon>Chitinophaga</taxon>
    </lineage>
</organism>
<evidence type="ECO:0000313" key="2">
    <source>
        <dbReference type="EMBL" id="KAA2244716.1"/>
    </source>
</evidence>